<evidence type="ECO:0000259" key="10">
    <source>
        <dbReference type="Pfam" id="PF18565"/>
    </source>
</evidence>
<dbReference type="Gene3D" id="2.60.120.260">
    <property type="entry name" value="Galactose-binding domain-like"/>
    <property type="match status" value="1"/>
</dbReference>
<dbReference type="InterPro" id="IPR006103">
    <property type="entry name" value="Glyco_hydro_2_cat"/>
</dbReference>
<protein>
    <recommendedName>
        <fullName evidence="14">Beta-galactosidase</fullName>
    </recommendedName>
</protein>
<dbReference type="Pfam" id="PF02836">
    <property type="entry name" value="Glyco_hydro_2_C"/>
    <property type="match status" value="1"/>
</dbReference>
<dbReference type="OrthoDB" id="408532at2759"/>
<dbReference type="NCBIfam" id="NF041463">
    <property type="entry name" value="GalB"/>
    <property type="match status" value="1"/>
</dbReference>
<evidence type="ECO:0000313" key="12">
    <source>
        <dbReference type="EnsemblFungi" id="EJT72815"/>
    </source>
</evidence>
<dbReference type="InterPro" id="IPR048229">
    <property type="entry name" value="GalB-like"/>
</dbReference>
<sequence length="868" mass="94305">MPARHPSQAGRRLGLLGLLVFFLHHAAAGRERSSLNSGWRFQRFESNPDGLSYDVLKPWLLPSANDFIVDGTRHVRPSDEPAAVEQAAASFDDSAWALLNVPHDWAIEAPFYTGPNPVVGGNMGRLPSHGVGWYRRTFSVGAGDKGKTVYLEVDGAMSYAAVWLNGHIVGGWPYGYASFRLDLTPYLVDGDNQLAIRLDQPLESSRWYPGGGIYRDVWLTKVKPAHVGQWGTFVTTSDVSAGSAKVGLVVQVENSGAADVEVSVVTDILFGGAKVATIANATVTVAPGGKNSTTGSAALSNPKLWGPKPNQEPNLHVAVTRVYGAASGELLDEYETTFGVRSLRYAGDGLYVNGERIYLKGVCQHHDLGSLGAAFNVPAARRQLEMLVDMGSNAVRTSHNPPAPELLDLADRLGILVLDEIFDTWAFHKTDNDFARIFQDWSEADLRAFIRRDRNHASVWAWSYGNEVHEQRVSGGEAQARRLHDIVKSEDATRQATLGMNNAGPDTAFTGVVDIIGLNYQGEGKGHGAPTFENFRGRYPDKMIYSTESSSVISSRGTYLFPVTSRNMEIVSTAGNGTGADPSALTVSSYDLYAVEWGATPDKVFAAQDRFPYVGGEFVWTGWDYVGEPTPFDGQSRSSYFGIIDMAGFPKDRFYMYQARWNPDVPMAHILPHWNWPDRVGQVTPVHVYSSASEAELFVNGVSQGRKTRAQYEYRFRWDDVRYAPGEVHVATYKAGGSPWANATVRTTGPASRLLASSYHDKASLGPADDDLAFISVAVADAEGDVVHTAEPTLHFSVSGPGELVTTDNGDQADFSSFRSPTRKAFRGLALAIVRAKPGAAGEGPIVLTVEADGLEKAEFKLAKVAKA</sequence>
<feature type="chain" id="PRO_5015095061" description="Beta-galactosidase" evidence="5">
    <location>
        <begin position="29"/>
        <end position="868"/>
    </location>
</feature>
<dbReference type="Proteomes" id="UP000006039">
    <property type="component" value="Unassembled WGS sequence"/>
</dbReference>
<evidence type="ECO:0000256" key="4">
    <source>
        <dbReference type="SAM" id="MobiDB-lite"/>
    </source>
</evidence>
<dbReference type="HOGENOM" id="CLU_006501_0_2_1"/>
<evidence type="ECO:0000256" key="2">
    <source>
        <dbReference type="ARBA" id="ARBA00022801"/>
    </source>
</evidence>
<evidence type="ECO:0000259" key="7">
    <source>
        <dbReference type="Pfam" id="PF02836"/>
    </source>
</evidence>
<feature type="domain" description="Glycosyl hydrolases family 2 sugar binding" evidence="8">
    <location>
        <begin position="79"/>
        <end position="221"/>
    </location>
</feature>
<dbReference type="STRING" id="644352.J3P832"/>
<evidence type="ECO:0000313" key="11">
    <source>
        <dbReference type="EMBL" id="EJT72815.1"/>
    </source>
</evidence>
<dbReference type="InterPro" id="IPR040605">
    <property type="entry name" value="Glyco_hydro2_dom5"/>
</dbReference>
<dbReference type="InterPro" id="IPR006101">
    <property type="entry name" value="Glyco_hydro_2"/>
</dbReference>
<evidence type="ECO:0000256" key="5">
    <source>
        <dbReference type="SAM" id="SignalP"/>
    </source>
</evidence>
<feature type="domain" description="Glycoside hydrolase family 2 catalytic" evidence="7">
    <location>
        <begin position="349"/>
        <end position="501"/>
    </location>
</feature>
<reference evidence="12" key="5">
    <citation type="submission" date="2018-04" db="UniProtKB">
        <authorList>
            <consortium name="EnsemblFungi"/>
        </authorList>
    </citation>
    <scope>IDENTIFICATION</scope>
    <source>
        <strain evidence="12">R3-111a-1</strain>
    </source>
</reference>
<dbReference type="GO" id="GO:0004553">
    <property type="term" value="F:hydrolase activity, hydrolyzing O-glycosyl compounds"/>
    <property type="evidence" value="ECO:0007669"/>
    <property type="project" value="InterPro"/>
</dbReference>
<dbReference type="InterPro" id="IPR032311">
    <property type="entry name" value="DUF4982"/>
</dbReference>
<dbReference type="InterPro" id="IPR013783">
    <property type="entry name" value="Ig-like_fold"/>
</dbReference>
<dbReference type="PANTHER" id="PTHR42732:SF1">
    <property type="entry name" value="BETA-MANNOSIDASE"/>
    <property type="match status" value="1"/>
</dbReference>
<evidence type="ECO:0008006" key="14">
    <source>
        <dbReference type="Google" id="ProtNLM"/>
    </source>
</evidence>
<dbReference type="InterPro" id="IPR006102">
    <property type="entry name" value="Ig-like_GH2"/>
</dbReference>
<reference evidence="11" key="3">
    <citation type="submission" date="2010-09" db="EMBL/GenBank/DDBJ databases">
        <title>Annotation of Gaeumannomyces graminis var. tritici R3-111a-1.</title>
        <authorList>
            <consortium name="The Broad Institute Genome Sequencing Platform"/>
            <person name="Ma L.-J."/>
            <person name="Dead R."/>
            <person name="Young S.K."/>
            <person name="Zeng Q."/>
            <person name="Gargeya S."/>
            <person name="Fitzgerald M."/>
            <person name="Haas B."/>
            <person name="Abouelleil A."/>
            <person name="Alvarado L."/>
            <person name="Arachchi H.M."/>
            <person name="Berlin A."/>
            <person name="Brown A."/>
            <person name="Chapman S.B."/>
            <person name="Chen Z."/>
            <person name="Dunbar C."/>
            <person name="Freedman E."/>
            <person name="Gearin G."/>
            <person name="Gellesch M."/>
            <person name="Goldberg J."/>
            <person name="Griggs A."/>
            <person name="Gujja S."/>
            <person name="Heiman D."/>
            <person name="Howarth C."/>
            <person name="Larson L."/>
            <person name="Lui A."/>
            <person name="MacDonald P.J.P."/>
            <person name="Mehta T."/>
            <person name="Montmayeur A."/>
            <person name="Murphy C."/>
            <person name="Neiman D."/>
            <person name="Pearson M."/>
            <person name="Priest M."/>
            <person name="Roberts A."/>
            <person name="Saif S."/>
            <person name="Shea T."/>
            <person name="Shenoy N."/>
            <person name="Sisk P."/>
            <person name="Stolte C."/>
            <person name="Sykes S."/>
            <person name="Yandava C."/>
            <person name="Wortman J."/>
            <person name="Nusbaum C."/>
            <person name="Birren B."/>
        </authorList>
    </citation>
    <scope>NUCLEOTIDE SEQUENCE</scope>
    <source>
        <strain evidence="11">R3-111a-1</strain>
    </source>
</reference>
<reference evidence="12" key="4">
    <citation type="journal article" date="2015" name="G3 (Bethesda)">
        <title>Genome sequences of three phytopathogenic species of the Magnaporthaceae family of fungi.</title>
        <authorList>
            <person name="Okagaki L.H."/>
            <person name="Nunes C.C."/>
            <person name="Sailsbery J."/>
            <person name="Clay B."/>
            <person name="Brown D."/>
            <person name="John T."/>
            <person name="Oh Y."/>
            <person name="Young N."/>
            <person name="Fitzgerald M."/>
            <person name="Haas B.J."/>
            <person name="Zeng Q."/>
            <person name="Young S."/>
            <person name="Adiconis X."/>
            <person name="Fan L."/>
            <person name="Levin J.Z."/>
            <person name="Mitchell T.K."/>
            <person name="Okubara P.A."/>
            <person name="Farman M.L."/>
            <person name="Kohn L.M."/>
            <person name="Birren B."/>
            <person name="Ma L.-J."/>
            <person name="Dean R.A."/>
        </authorList>
    </citation>
    <scope>NUCLEOTIDE SEQUENCE</scope>
    <source>
        <strain evidence="12">R3-111a-1</strain>
    </source>
</reference>
<dbReference type="InterPro" id="IPR008979">
    <property type="entry name" value="Galactose-bd-like_sf"/>
</dbReference>
<dbReference type="Pfam" id="PF18565">
    <property type="entry name" value="Glyco_hydro2_C5"/>
    <property type="match status" value="1"/>
</dbReference>
<dbReference type="PANTHER" id="PTHR42732">
    <property type="entry name" value="BETA-GALACTOSIDASE"/>
    <property type="match status" value="1"/>
</dbReference>
<dbReference type="Pfam" id="PF00703">
    <property type="entry name" value="Glyco_hydro_2"/>
    <property type="match status" value="1"/>
</dbReference>
<comment type="similarity">
    <text evidence="1">Belongs to the glycosyl hydrolase 2 family.</text>
</comment>
<feature type="signal peptide" evidence="5">
    <location>
        <begin position="1"/>
        <end position="28"/>
    </location>
</feature>
<proteinExistence type="inferred from homology"/>
<dbReference type="GeneID" id="20350128"/>
<dbReference type="SUPFAM" id="SSF49785">
    <property type="entry name" value="Galactose-binding domain-like"/>
    <property type="match status" value="1"/>
</dbReference>
<evidence type="ECO:0000256" key="1">
    <source>
        <dbReference type="ARBA" id="ARBA00007401"/>
    </source>
</evidence>
<dbReference type="PRINTS" id="PR00132">
    <property type="entry name" value="GLHYDRLASE2"/>
</dbReference>
<evidence type="ECO:0000256" key="3">
    <source>
        <dbReference type="ARBA" id="ARBA00023295"/>
    </source>
</evidence>
<dbReference type="Gene3D" id="3.20.20.80">
    <property type="entry name" value="Glycosidases"/>
    <property type="match status" value="1"/>
</dbReference>
<dbReference type="VEuPathDB" id="FungiDB:GGTG_09670"/>
<evidence type="ECO:0000259" key="8">
    <source>
        <dbReference type="Pfam" id="PF02837"/>
    </source>
</evidence>
<reference evidence="11" key="2">
    <citation type="submission" date="2010-07" db="EMBL/GenBank/DDBJ databases">
        <authorList>
            <consortium name="The Broad Institute Genome Sequencing Platform"/>
            <consortium name="Broad Institute Genome Sequencing Center for Infectious Disease"/>
            <person name="Ma L.-J."/>
            <person name="Dead R."/>
            <person name="Young S."/>
            <person name="Zeng Q."/>
            <person name="Koehrsen M."/>
            <person name="Alvarado L."/>
            <person name="Berlin A."/>
            <person name="Chapman S.B."/>
            <person name="Chen Z."/>
            <person name="Freedman E."/>
            <person name="Gellesch M."/>
            <person name="Goldberg J."/>
            <person name="Griggs A."/>
            <person name="Gujja S."/>
            <person name="Heilman E.R."/>
            <person name="Heiman D."/>
            <person name="Hepburn T."/>
            <person name="Howarth C."/>
            <person name="Jen D."/>
            <person name="Larson L."/>
            <person name="Mehta T."/>
            <person name="Neiman D."/>
            <person name="Pearson M."/>
            <person name="Roberts A."/>
            <person name="Saif S."/>
            <person name="Shea T."/>
            <person name="Shenoy N."/>
            <person name="Sisk P."/>
            <person name="Stolte C."/>
            <person name="Sykes S."/>
            <person name="Walk T."/>
            <person name="White J."/>
            <person name="Yandava C."/>
            <person name="Haas B."/>
            <person name="Nusbaum C."/>
            <person name="Birren B."/>
        </authorList>
    </citation>
    <scope>NUCLEOTIDE SEQUENCE</scope>
    <source>
        <strain evidence="11">R3-111a-1</strain>
    </source>
</reference>
<feature type="domain" description="Glycoside hydrolase family 2" evidence="10">
    <location>
        <begin position="761"/>
        <end position="860"/>
    </location>
</feature>
<organism evidence="11">
    <name type="scientific">Gaeumannomyces tritici (strain R3-111a-1)</name>
    <name type="common">Wheat and barley take-all root rot fungus</name>
    <name type="synonym">Gaeumannomyces graminis var. tritici</name>
    <dbReference type="NCBI Taxonomy" id="644352"/>
    <lineage>
        <taxon>Eukaryota</taxon>
        <taxon>Fungi</taxon>
        <taxon>Dikarya</taxon>
        <taxon>Ascomycota</taxon>
        <taxon>Pezizomycotina</taxon>
        <taxon>Sordariomycetes</taxon>
        <taxon>Sordariomycetidae</taxon>
        <taxon>Magnaporthales</taxon>
        <taxon>Magnaporthaceae</taxon>
        <taxon>Gaeumannomyces</taxon>
    </lineage>
</organism>
<dbReference type="Pfam" id="PF16355">
    <property type="entry name" value="DUF4982"/>
    <property type="match status" value="1"/>
</dbReference>
<feature type="domain" description="Glycoside hydrolase family 2 immunoglobulin-like beta-sandwich" evidence="6">
    <location>
        <begin position="233"/>
        <end position="341"/>
    </location>
</feature>
<feature type="domain" description="DUF4982" evidence="9">
    <location>
        <begin position="681"/>
        <end position="739"/>
    </location>
</feature>
<dbReference type="AlphaFoldDB" id="J3P832"/>
<evidence type="ECO:0000259" key="9">
    <source>
        <dbReference type="Pfam" id="PF16355"/>
    </source>
</evidence>
<dbReference type="InterPro" id="IPR036156">
    <property type="entry name" value="Beta-gal/glucu_dom_sf"/>
</dbReference>
<keyword evidence="2" id="KW-0378">Hydrolase</keyword>
<dbReference type="Gene3D" id="2.60.40.10">
    <property type="entry name" value="Immunoglobulins"/>
    <property type="match status" value="3"/>
</dbReference>
<gene>
    <name evidence="12" type="primary">20350128</name>
    <name evidence="11" type="ORF">GGTG_09670</name>
</gene>
<name>J3P832_GAET3</name>
<keyword evidence="3" id="KW-0326">Glycosidase</keyword>
<dbReference type="InterPro" id="IPR017853">
    <property type="entry name" value="GH"/>
</dbReference>
<evidence type="ECO:0000259" key="6">
    <source>
        <dbReference type="Pfam" id="PF00703"/>
    </source>
</evidence>
<dbReference type="RefSeq" id="XP_009225789.1">
    <property type="nucleotide sequence ID" value="XM_009227525.1"/>
</dbReference>
<dbReference type="eggNOG" id="KOG2024">
    <property type="taxonomic scope" value="Eukaryota"/>
</dbReference>
<dbReference type="EnsemblFungi" id="EJT72815">
    <property type="protein sequence ID" value="EJT72815"/>
    <property type="gene ID" value="GGTG_09670"/>
</dbReference>
<keyword evidence="5" id="KW-0732">Signal</keyword>
<dbReference type="Pfam" id="PF02837">
    <property type="entry name" value="Glyco_hydro_2_N"/>
    <property type="match status" value="1"/>
</dbReference>
<keyword evidence="13" id="KW-1185">Reference proteome</keyword>
<dbReference type="InterPro" id="IPR051913">
    <property type="entry name" value="GH2_Domain-Containing"/>
</dbReference>
<accession>J3P832</accession>
<dbReference type="SUPFAM" id="SSF51445">
    <property type="entry name" value="(Trans)glycosidases"/>
    <property type="match status" value="1"/>
</dbReference>
<dbReference type="EMBL" id="GL385399">
    <property type="protein sequence ID" value="EJT72815.1"/>
    <property type="molecule type" value="Genomic_DNA"/>
</dbReference>
<dbReference type="GO" id="GO:0005975">
    <property type="term" value="P:carbohydrate metabolic process"/>
    <property type="evidence" value="ECO:0007669"/>
    <property type="project" value="InterPro"/>
</dbReference>
<dbReference type="SUPFAM" id="SSF49303">
    <property type="entry name" value="beta-Galactosidase/glucuronidase domain"/>
    <property type="match status" value="1"/>
</dbReference>
<reference evidence="13" key="1">
    <citation type="submission" date="2010-07" db="EMBL/GenBank/DDBJ databases">
        <title>The genome sequence of Gaeumannomyces graminis var. tritici strain R3-111a-1.</title>
        <authorList>
            <consortium name="The Broad Institute Genome Sequencing Platform"/>
            <person name="Ma L.-J."/>
            <person name="Dead R."/>
            <person name="Young S."/>
            <person name="Zeng Q."/>
            <person name="Koehrsen M."/>
            <person name="Alvarado L."/>
            <person name="Berlin A."/>
            <person name="Chapman S.B."/>
            <person name="Chen Z."/>
            <person name="Freedman E."/>
            <person name="Gellesch M."/>
            <person name="Goldberg J."/>
            <person name="Griggs A."/>
            <person name="Gujja S."/>
            <person name="Heilman E.R."/>
            <person name="Heiman D."/>
            <person name="Hepburn T."/>
            <person name="Howarth C."/>
            <person name="Jen D."/>
            <person name="Larson L."/>
            <person name="Mehta T."/>
            <person name="Neiman D."/>
            <person name="Pearson M."/>
            <person name="Roberts A."/>
            <person name="Saif S."/>
            <person name="Shea T."/>
            <person name="Shenoy N."/>
            <person name="Sisk P."/>
            <person name="Stolte C."/>
            <person name="Sykes S."/>
            <person name="Walk T."/>
            <person name="White J."/>
            <person name="Yandava C."/>
            <person name="Haas B."/>
            <person name="Nusbaum C."/>
            <person name="Birren B."/>
        </authorList>
    </citation>
    <scope>NUCLEOTIDE SEQUENCE [LARGE SCALE GENOMIC DNA]</scope>
    <source>
        <strain evidence="13">R3-111a-1</strain>
    </source>
</reference>
<feature type="region of interest" description="Disordered" evidence="4">
    <location>
        <begin position="292"/>
        <end position="311"/>
    </location>
</feature>
<evidence type="ECO:0000313" key="13">
    <source>
        <dbReference type="Proteomes" id="UP000006039"/>
    </source>
</evidence>
<dbReference type="InterPro" id="IPR006104">
    <property type="entry name" value="Glyco_hydro_2_N"/>
</dbReference>